<keyword evidence="3 6" id="KW-0812">Transmembrane</keyword>
<keyword evidence="5 6" id="KW-0472">Membrane</keyword>
<comment type="caution">
    <text evidence="7">The sequence shown here is derived from an EMBL/GenBank/DDBJ whole genome shotgun (WGS) entry which is preliminary data.</text>
</comment>
<organism evidence="7 8">
    <name type="scientific">Aureobasidium melanogenum</name>
    <name type="common">Aureobasidium pullulans var. melanogenum</name>
    <dbReference type="NCBI Taxonomy" id="46634"/>
    <lineage>
        <taxon>Eukaryota</taxon>
        <taxon>Fungi</taxon>
        <taxon>Dikarya</taxon>
        <taxon>Ascomycota</taxon>
        <taxon>Pezizomycotina</taxon>
        <taxon>Dothideomycetes</taxon>
        <taxon>Dothideomycetidae</taxon>
        <taxon>Dothideales</taxon>
        <taxon>Saccotheciaceae</taxon>
        <taxon>Aureobasidium</taxon>
    </lineage>
</organism>
<dbReference type="AlphaFoldDB" id="A0A9P8G032"/>
<reference evidence="7" key="1">
    <citation type="journal article" date="2021" name="J Fungi (Basel)">
        <title>Virulence traits and population genomics of the black yeast Aureobasidium melanogenum.</title>
        <authorList>
            <person name="Cernosa A."/>
            <person name="Sun X."/>
            <person name="Gostincar C."/>
            <person name="Fang C."/>
            <person name="Gunde-Cimerman N."/>
            <person name="Song Z."/>
        </authorList>
    </citation>
    <scope>NUCLEOTIDE SEQUENCE</scope>
    <source>
        <strain evidence="7">EXF-9298</strain>
    </source>
</reference>
<dbReference type="Pfam" id="PF06609">
    <property type="entry name" value="TRI12"/>
    <property type="match status" value="1"/>
</dbReference>
<name>A0A9P8G032_AURME</name>
<dbReference type="SUPFAM" id="SSF103473">
    <property type="entry name" value="MFS general substrate transporter"/>
    <property type="match status" value="2"/>
</dbReference>
<feature type="transmembrane region" description="Helical" evidence="6">
    <location>
        <begin position="102"/>
        <end position="122"/>
    </location>
</feature>
<dbReference type="GO" id="GO:0005886">
    <property type="term" value="C:plasma membrane"/>
    <property type="evidence" value="ECO:0007669"/>
    <property type="project" value="TreeGrafter"/>
</dbReference>
<evidence type="ECO:0000256" key="2">
    <source>
        <dbReference type="ARBA" id="ARBA00022448"/>
    </source>
</evidence>
<feature type="transmembrane region" description="Helical" evidence="6">
    <location>
        <begin position="77"/>
        <end position="96"/>
    </location>
</feature>
<reference evidence="7" key="2">
    <citation type="submission" date="2021-08" db="EMBL/GenBank/DDBJ databases">
        <authorList>
            <person name="Gostincar C."/>
            <person name="Sun X."/>
            <person name="Song Z."/>
            <person name="Gunde-Cimerman N."/>
        </authorList>
    </citation>
    <scope>NUCLEOTIDE SEQUENCE</scope>
    <source>
        <strain evidence="7">EXF-9298</strain>
    </source>
</reference>
<evidence type="ECO:0000313" key="7">
    <source>
        <dbReference type="EMBL" id="KAG9987582.1"/>
    </source>
</evidence>
<evidence type="ECO:0000256" key="5">
    <source>
        <dbReference type="ARBA" id="ARBA00023136"/>
    </source>
</evidence>
<gene>
    <name evidence="7" type="ORF">KCU98_g3235</name>
</gene>
<dbReference type="EMBL" id="JAHFXS010000213">
    <property type="protein sequence ID" value="KAG9987582.1"/>
    <property type="molecule type" value="Genomic_DNA"/>
</dbReference>
<dbReference type="InterPro" id="IPR010573">
    <property type="entry name" value="MFS_Str1/Tri12-like"/>
</dbReference>
<sequence length="337" mass="35179">MSIPLEEKQGSDHFEGVVLISLSGLINIIGAGALARYIVADIGGSDKSVWLSQVSAITVTLLGPAIAQATDLWGRKWFVVSTTLLGFAGSLVVSRATTINVAIAGEILAALGYSSQALLNAIASEILPRRYRPAAQGGLGLTSGLEAAFSLLLGFYLPTLQSSTVVWAYPVFLGLGFDAAISNVTTIAQLSAPPALIAVTSGLIAGVHSFGGSVALPIFNSVYKLTNSKHLGPNVIAAVVPLGLPKSSLQALAEALAANNAEVVAKIPGMTPQIAAAAEMAVKRTFLLSYRYVWVIMACFSLVGTVAAFFLKNTKEDMTMSVDVPLNREIMVEESND</sequence>
<dbReference type="PANTHER" id="PTHR23501">
    <property type="entry name" value="MAJOR FACILITATOR SUPERFAMILY"/>
    <property type="match status" value="1"/>
</dbReference>
<feature type="transmembrane region" description="Helical" evidence="6">
    <location>
        <begin position="16"/>
        <end position="38"/>
    </location>
</feature>
<feature type="transmembrane region" description="Helical" evidence="6">
    <location>
        <begin position="167"/>
        <end position="188"/>
    </location>
</feature>
<evidence type="ECO:0000256" key="4">
    <source>
        <dbReference type="ARBA" id="ARBA00022989"/>
    </source>
</evidence>
<keyword evidence="2" id="KW-0813">Transport</keyword>
<protein>
    <recommendedName>
        <fullName evidence="9">Major facilitator superfamily (MFS) profile domain-containing protein</fullName>
    </recommendedName>
</protein>
<comment type="subcellular location">
    <subcellularLocation>
        <location evidence="1">Membrane</location>
        <topology evidence="1">Multi-pass membrane protein</topology>
    </subcellularLocation>
</comment>
<feature type="transmembrane region" description="Helical" evidence="6">
    <location>
        <begin position="134"/>
        <end position="155"/>
    </location>
</feature>
<dbReference type="PANTHER" id="PTHR23501:SF195">
    <property type="entry name" value="PEP5"/>
    <property type="match status" value="1"/>
</dbReference>
<dbReference type="Gene3D" id="1.20.1250.20">
    <property type="entry name" value="MFS general substrate transporter like domains"/>
    <property type="match status" value="1"/>
</dbReference>
<evidence type="ECO:0000256" key="6">
    <source>
        <dbReference type="SAM" id="Phobius"/>
    </source>
</evidence>
<feature type="transmembrane region" description="Helical" evidence="6">
    <location>
        <begin position="195"/>
        <end position="219"/>
    </location>
</feature>
<keyword evidence="8" id="KW-1185">Reference proteome</keyword>
<evidence type="ECO:0000256" key="1">
    <source>
        <dbReference type="ARBA" id="ARBA00004141"/>
    </source>
</evidence>
<evidence type="ECO:0000256" key="3">
    <source>
        <dbReference type="ARBA" id="ARBA00022692"/>
    </source>
</evidence>
<dbReference type="GO" id="GO:0022857">
    <property type="term" value="F:transmembrane transporter activity"/>
    <property type="evidence" value="ECO:0007669"/>
    <property type="project" value="InterPro"/>
</dbReference>
<evidence type="ECO:0000313" key="8">
    <source>
        <dbReference type="Proteomes" id="UP000729357"/>
    </source>
</evidence>
<feature type="transmembrane region" description="Helical" evidence="6">
    <location>
        <begin position="292"/>
        <end position="311"/>
    </location>
</feature>
<dbReference type="InterPro" id="IPR036259">
    <property type="entry name" value="MFS_trans_sf"/>
</dbReference>
<dbReference type="Proteomes" id="UP000729357">
    <property type="component" value="Unassembled WGS sequence"/>
</dbReference>
<evidence type="ECO:0008006" key="9">
    <source>
        <dbReference type="Google" id="ProtNLM"/>
    </source>
</evidence>
<feature type="transmembrane region" description="Helical" evidence="6">
    <location>
        <begin position="50"/>
        <end position="70"/>
    </location>
</feature>
<feature type="non-terminal residue" evidence="7">
    <location>
        <position position="1"/>
    </location>
</feature>
<proteinExistence type="predicted"/>
<accession>A0A9P8G032</accession>
<keyword evidence="4 6" id="KW-1133">Transmembrane helix</keyword>